<gene>
    <name evidence="4" type="ORF">EBO15_41365</name>
</gene>
<evidence type="ECO:0000313" key="4">
    <source>
        <dbReference type="EMBL" id="RMI33771.1"/>
    </source>
</evidence>
<keyword evidence="5" id="KW-1185">Reference proteome</keyword>
<evidence type="ECO:0000256" key="1">
    <source>
        <dbReference type="SAM" id="MobiDB-lite"/>
    </source>
</evidence>
<dbReference type="SUPFAM" id="SSF52266">
    <property type="entry name" value="SGNH hydrolase"/>
    <property type="match status" value="1"/>
</dbReference>
<feature type="domain" description="SGNH hydrolase-type esterase" evidence="3">
    <location>
        <begin position="41"/>
        <end position="178"/>
    </location>
</feature>
<reference evidence="4 5" key="1">
    <citation type="submission" date="2018-10" db="EMBL/GenBank/DDBJ databases">
        <title>Isolation from soil.</title>
        <authorList>
            <person name="Hu J."/>
        </authorList>
    </citation>
    <scope>NUCLEOTIDE SEQUENCE [LARGE SCALE GENOMIC DNA]</scope>
    <source>
        <strain evidence="4 5">NEAU-Ht49</strain>
    </source>
</reference>
<dbReference type="EMBL" id="RFFG01000179">
    <property type="protein sequence ID" value="RMI33771.1"/>
    <property type="molecule type" value="Genomic_DNA"/>
</dbReference>
<feature type="chain" id="PRO_5018321515" description="SGNH hydrolase-type esterase domain-containing protein" evidence="2">
    <location>
        <begin position="28"/>
        <end position="264"/>
    </location>
</feature>
<comment type="caution">
    <text evidence="4">The sequence shown here is derived from an EMBL/GenBank/DDBJ whole genome shotgun (WGS) entry which is preliminary data.</text>
</comment>
<dbReference type="AlphaFoldDB" id="A0A3M2L7Z5"/>
<sequence>MKRTTVLALTALTGLAGLTLLVPAASAATAPARPPLRVMPLGDSITAGYGSSTQAGYRLPLWNLLAGKSSYTVDYVGSWQSPGVADPDNEGHGEARISDIRSSIDGWLNAANPDVVLLHIGINDLDHDRAPDKQAAATRASTAFTDLAERIFSDRPGVTVLVQGLIPTTGELQKTAQIFNSKMCTAVGEAGREEDPLPGAAGLVAEHRHVRPAASQRPGLPAHGHGLRQRAAEGLQRWPGAASPRDAGRFGSGVGPGPVGGLRR</sequence>
<dbReference type="PANTHER" id="PTHR30383">
    <property type="entry name" value="THIOESTERASE 1/PROTEASE 1/LYSOPHOSPHOLIPASE L1"/>
    <property type="match status" value="1"/>
</dbReference>
<evidence type="ECO:0000313" key="5">
    <source>
        <dbReference type="Proteomes" id="UP000282674"/>
    </source>
</evidence>
<dbReference type="InterPro" id="IPR036514">
    <property type="entry name" value="SGNH_hydro_sf"/>
</dbReference>
<dbReference type="Pfam" id="PF13472">
    <property type="entry name" value="Lipase_GDSL_2"/>
    <property type="match status" value="1"/>
</dbReference>
<keyword evidence="2" id="KW-0732">Signal</keyword>
<evidence type="ECO:0000256" key="2">
    <source>
        <dbReference type="SAM" id="SignalP"/>
    </source>
</evidence>
<feature type="compositionally biased region" description="Gly residues" evidence="1">
    <location>
        <begin position="250"/>
        <end position="264"/>
    </location>
</feature>
<dbReference type="InterPro" id="IPR013830">
    <property type="entry name" value="SGNH_hydro"/>
</dbReference>
<proteinExistence type="predicted"/>
<feature type="region of interest" description="Disordered" evidence="1">
    <location>
        <begin position="211"/>
        <end position="264"/>
    </location>
</feature>
<evidence type="ECO:0000259" key="3">
    <source>
        <dbReference type="Pfam" id="PF13472"/>
    </source>
</evidence>
<dbReference type="OrthoDB" id="468550at2"/>
<dbReference type="Proteomes" id="UP000282674">
    <property type="component" value="Unassembled WGS sequence"/>
</dbReference>
<dbReference type="InterPro" id="IPR051532">
    <property type="entry name" value="Ester_Hydrolysis_Enzymes"/>
</dbReference>
<dbReference type="GO" id="GO:0004622">
    <property type="term" value="F:phosphatidylcholine lysophospholipase activity"/>
    <property type="evidence" value="ECO:0007669"/>
    <property type="project" value="TreeGrafter"/>
</dbReference>
<accession>A0A3M2L7Z5</accession>
<organism evidence="4 5">
    <name type="scientific">Actinomadura harenae</name>
    <dbReference type="NCBI Taxonomy" id="2483351"/>
    <lineage>
        <taxon>Bacteria</taxon>
        <taxon>Bacillati</taxon>
        <taxon>Actinomycetota</taxon>
        <taxon>Actinomycetes</taxon>
        <taxon>Streptosporangiales</taxon>
        <taxon>Thermomonosporaceae</taxon>
        <taxon>Actinomadura</taxon>
    </lineage>
</organism>
<feature type="signal peptide" evidence="2">
    <location>
        <begin position="1"/>
        <end position="27"/>
    </location>
</feature>
<dbReference type="RefSeq" id="WP_122199905.1">
    <property type="nucleotide sequence ID" value="NZ_JBHSKC010000058.1"/>
</dbReference>
<protein>
    <recommendedName>
        <fullName evidence="3">SGNH hydrolase-type esterase domain-containing protein</fullName>
    </recommendedName>
</protein>
<name>A0A3M2L7Z5_9ACTN</name>
<dbReference type="Gene3D" id="3.40.50.1110">
    <property type="entry name" value="SGNH hydrolase"/>
    <property type="match status" value="1"/>
</dbReference>
<dbReference type="PANTHER" id="PTHR30383:SF5">
    <property type="entry name" value="SGNH HYDROLASE-TYPE ESTERASE DOMAIN-CONTAINING PROTEIN"/>
    <property type="match status" value="1"/>
</dbReference>